<dbReference type="Proteomes" id="UP001165378">
    <property type="component" value="Unassembled WGS sequence"/>
</dbReference>
<name>A0AA41TY40_9ACTN</name>
<comment type="caution">
    <text evidence="2">The sequence shown here is derived from an EMBL/GenBank/DDBJ whole genome shotgun (WGS) entry which is preliminary data.</text>
</comment>
<evidence type="ECO:0000313" key="3">
    <source>
        <dbReference type="Proteomes" id="UP001165378"/>
    </source>
</evidence>
<dbReference type="EMBL" id="JAKFHA010000001">
    <property type="protein sequence ID" value="MCF2525750.1"/>
    <property type="molecule type" value="Genomic_DNA"/>
</dbReference>
<evidence type="ECO:0000313" key="2">
    <source>
        <dbReference type="EMBL" id="MCF2525750.1"/>
    </source>
</evidence>
<sequence>MRIADSERNWHGSSYSNAHGGQCVEVALGMGTTAFRDSKERGRGVVLVPRAAWVTLVVGVRA</sequence>
<feature type="domain" description="DUF397" evidence="1">
    <location>
        <begin position="9"/>
        <end position="61"/>
    </location>
</feature>
<dbReference type="AlphaFoldDB" id="A0AA41TY40"/>
<dbReference type="RefSeq" id="WP_235049778.1">
    <property type="nucleotide sequence ID" value="NZ_JAKFHA010000001.1"/>
</dbReference>
<reference evidence="2" key="1">
    <citation type="submission" date="2022-01" db="EMBL/GenBank/DDBJ databases">
        <title>Genome-Based Taxonomic Classification of the Phylum Actinobacteria.</title>
        <authorList>
            <person name="Gao Y."/>
        </authorList>
    </citation>
    <scope>NUCLEOTIDE SEQUENCE</scope>
    <source>
        <strain evidence="2">KLBMP 8922</strain>
    </source>
</reference>
<proteinExistence type="predicted"/>
<organism evidence="2 3">
    <name type="scientific">Yinghuangia soli</name>
    <dbReference type="NCBI Taxonomy" id="2908204"/>
    <lineage>
        <taxon>Bacteria</taxon>
        <taxon>Bacillati</taxon>
        <taxon>Actinomycetota</taxon>
        <taxon>Actinomycetes</taxon>
        <taxon>Kitasatosporales</taxon>
        <taxon>Streptomycetaceae</taxon>
        <taxon>Yinghuangia</taxon>
    </lineage>
</organism>
<keyword evidence="3" id="KW-1185">Reference proteome</keyword>
<gene>
    <name evidence="2" type="ORF">LZ495_00730</name>
</gene>
<protein>
    <submittedName>
        <fullName evidence="2">DUF397 domain-containing protein</fullName>
    </submittedName>
</protein>
<evidence type="ECO:0000259" key="1">
    <source>
        <dbReference type="Pfam" id="PF04149"/>
    </source>
</evidence>
<accession>A0AA41TY40</accession>
<dbReference type="Pfam" id="PF04149">
    <property type="entry name" value="DUF397"/>
    <property type="match status" value="1"/>
</dbReference>
<dbReference type="InterPro" id="IPR007278">
    <property type="entry name" value="DUF397"/>
</dbReference>